<protein>
    <submittedName>
        <fullName evidence="1">Uncharacterized protein</fullName>
    </submittedName>
</protein>
<accession>A0A7G6TYT7</accession>
<dbReference type="Proteomes" id="UP000515291">
    <property type="component" value="Chromosome"/>
</dbReference>
<sequence length="142" mass="15415">MQKSKEPMRFDGFQYGSEVALAVGEKLGSGAVPRPVKNMQADQLKETGRKNRSGWHAVPGRHPARAFSSELGSASIRTEKALVHWRVFQGIPDFAPDVHTPISRSLGQHVSQDSLSLLPYLFIAASKSCANSSTKRAAADVN</sequence>
<name>A0A7G6TYT7_9BRAD</name>
<reference evidence="2" key="1">
    <citation type="journal article" date="2020" name="Mol. Plant Microbe">
        <title>Rhizobial microsymbionts of the narrowly endemic Oxytropis species growing in Kamchatka are characterized by significant genetic diversity and possess a set of genes that are associated with T3SS and T6SS secretion systems and can affect the development of symbiosis.</title>
        <authorList>
            <person name="Safronova V."/>
            <person name="Guro P."/>
            <person name="Sazanova A."/>
            <person name="Kuznetsova I."/>
            <person name="Belimov A."/>
            <person name="Yakubov V."/>
            <person name="Chirak E."/>
            <person name="Afonin A."/>
            <person name="Gogolev Y."/>
            <person name="Andronov E."/>
            <person name="Tikhonovich I."/>
        </authorList>
    </citation>
    <scope>NUCLEOTIDE SEQUENCE [LARGE SCALE GENOMIC DNA]</scope>
    <source>
        <strain evidence="2">581</strain>
    </source>
</reference>
<dbReference type="RefSeq" id="WP_184517986.1">
    <property type="nucleotide sequence ID" value="NZ_CP050292.1"/>
</dbReference>
<proteinExistence type="predicted"/>
<dbReference type="EMBL" id="CP050292">
    <property type="protein sequence ID" value="QND71919.1"/>
    <property type="molecule type" value="Genomic_DNA"/>
</dbReference>
<dbReference type="KEGG" id="trb:HB776_12270"/>
<dbReference type="AlphaFoldDB" id="A0A7G6TYT7"/>
<gene>
    <name evidence="1" type="ORF">HB776_12270</name>
</gene>
<evidence type="ECO:0000313" key="2">
    <source>
        <dbReference type="Proteomes" id="UP000515291"/>
    </source>
</evidence>
<evidence type="ECO:0000313" key="1">
    <source>
        <dbReference type="EMBL" id="QND71919.1"/>
    </source>
</evidence>
<organism evidence="1 2">
    <name type="scientific">Tardiphaga robiniae</name>
    <dbReference type="NCBI Taxonomy" id="943830"/>
    <lineage>
        <taxon>Bacteria</taxon>
        <taxon>Pseudomonadati</taxon>
        <taxon>Pseudomonadota</taxon>
        <taxon>Alphaproteobacteria</taxon>
        <taxon>Hyphomicrobiales</taxon>
        <taxon>Nitrobacteraceae</taxon>
        <taxon>Tardiphaga</taxon>
    </lineage>
</organism>